<gene>
    <name evidence="1" type="ORF">NCTC8009_02806</name>
</gene>
<reference evidence="1 2" key="1">
    <citation type="submission" date="2018-06" db="EMBL/GenBank/DDBJ databases">
        <authorList>
            <consortium name="Pathogen Informatics"/>
            <person name="Doyle S."/>
        </authorList>
    </citation>
    <scope>NUCLEOTIDE SEQUENCE [LARGE SCALE GENOMIC DNA]</scope>
    <source>
        <strain evidence="1 2">NCTC8009</strain>
    </source>
</reference>
<accession>A0A2X3JCI9</accession>
<proteinExistence type="predicted"/>
<dbReference type="Proteomes" id="UP000250991">
    <property type="component" value="Unassembled WGS sequence"/>
</dbReference>
<name>A0A2X3JCI9_ECOLX</name>
<evidence type="ECO:0000313" key="1">
    <source>
        <dbReference type="EMBL" id="SQD02352.1"/>
    </source>
</evidence>
<dbReference type="EMBL" id="UARW01000010">
    <property type="protein sequence ID" value="SQD02352.1"/>
    <property type="molecule type" value="Genomic_DNA"/>
</dbReference>
<dbReference type="AlphaFoldDB" id="A0A2X3JCI9"/>
<sequence length="70" mass="7980">MTDVYLVMTVFFSPTFTPPVSSKSKSKQLVTTEAQQPNLSEISKCRAETDKETRVNCYDKLFPQEKVFAI</sequence>
<protein>
    <submittedName>
        <fullName evidence="1">Uncharacterized protein</fullName>
    </submittedName>
</protein>
<evidence type="ECO:0000313" key="2">
    <source>
        <dbReference type="Proteomes" id="UP000250991"/>
    </source>
</evidence>
<organism evidence="1 2">
    <name type="scientific">Escherichia coli</name>
    <dbReference type="NCBI Taxonomy" id="562"/>
    <lineage>
        <taxon>Bacteria</taxon>
        <taxon>Pseudomonadati</taxon>
        <taxon>Pseudomonadota</taxon>
        <taxon>Gammaproteobacteria</taxon>
        <taxon>Enterobacterales</taxon>
        <taxon>Enterobacteriaceae</taxon>
        <taxon>Escherichia</taxon>
    </lineage>
</organism>